<gene>
    <name evidence="2" type="ORF">PF011_g5317</name>
</gene>
<dbReference type="Proteomes" id="UP000460718">
    <property type="component" value="Unassembled WGS sequence"/>
</dbReference>
<name>A0A6A3LQN3_9STRA</name>
<evidence type="ECO:0000256" key="1">
    <source>
        <dbReference type="SAM" id="MobiDB-lite"/>
    </source>
</evidence>
<accession>A0A6A3LQN3</accession>
<reference evidence="2 3" key="1">
    <citation type="submission" date="2018-09" db="EMBL/GenBank/DDBJ databases">
        <title>Genomic investigation of the strawberry pathogen Phytophthora fragariae indicates pathogenicity is determined by transcriptional variation in three key races.</title>
        <authorList>
            <person name="Adams T.M."/>
            <person name="Armitage A.D."/>
            <person name="Sobczyk M.K."/>
            <person name="Bates H.J."/>
            <person name="Dunwell J.M."/>
            <person name="Nellist C.F."/>
            <person name="Harrison R.J."/>
        </authorList>
    </citation>
    <scope>NUCLEOTIDE SEQUENCE [LARGE SCALE GENOMIC DNA]</scope>
    <source>
        <strain evidence="2 3">SCRP245</strain>
    </source>
</reference>
<evidence type="ECO:0000313" key="3">
    <source>
        <dbReference type="Proteomes" id="UP000460718"/>
    </source>
</evidence>
<feature type="compositionally biased region" description="Low complexity" evidence="1">
    <location>
        <begin position="33"/>
        <end position="45"/>
    </location>
</feature>
<protein>
    <submittedName>
        <fullName evidence="2">Uncharacterized protein</fullName>
    </submittedName>
</protein>
<dbReference type="InterPro" id="IPR009057">
    <property type="entry name" value="Homeodomain-like_sf"/>
</dbReference>
<comment type="caution">
    <text evidence="2">The sequence shown here is derived from an EMBL/GenBank/DDBJ whole genome shotgun (WGS) entry which is preliminary data.</text>
</comment>
<feature type="compositionally biased region" description="Basic and acidic residues" evidence="1">
    <location>
        <begin position="46"/>
        <end position="56"/>
    </location>
</feature>
<evidence type="ECO:0000313" key="2">
    <source>
        <dbReference type="EMBL" id="KAE9020640.1"/>
    </source>
</evidence>
<dbReference type="AlphaFoldDB" id="A0A6A3LQN3"/>
<organism evidence="2 3">
    <name type="scientific">Phytophthora fragariae</name>
    <dbReference type="NCBI Taxonomy" id="53985"/>
    <lineage>
        <taxon>Eukaryota</taxon>
        <taxon>Sar</taxon>
        <taxon>Stramenopiles</taxon>
        <taxon>Oomycota</taxon>
        <taxon>Peronosporomycetes</taxon>
        <taxon>Peronosporales</taxon>
        <taxon>Peronosporaceae</taxon>
        <taxon>Phytophthora</taxon>
    </lineage>
</organism>
<proteinExistence type="predicted"/>
<dbReference type="EMBL" id="QXFW01000206">
    <property type="protein sequence ID" value="KAE9020640.1"/>
    <property type="molecule type" value="Genomic_DNA"/>
</dbReference>
<dbReference type="SUPFAM" id="SSF46689">
    <property type="entry name" value="Homeodomain-like"/>
    <property type="match status" value="1"/>
</dbReference>
<feature type="region of interest" description="Disordered" evidence="1">
    <location>
        <begin position="1"/>
        <end position="56"/>
    </location>
</feature>
<sequence length="160" mass="17600">MEQARLAPGHPRQAAPSVIPQSSARHADRMSHSPSARASTTPPRRTATEEERQRVLDPFEAGDDWLTVARYNNVSLAAAYRLRKKGDPSPPPRGGTRVSCVKCTDAMVEALEAYLDEECTLTLVQLSDKLMEDFEVEVSTSTISAKLASKLITLKQVCVY</sequence>